<evidence type="ECO:0000313" key="2">
    <source>
        <dbReference type="EMBL" id="KAG4416796.1"/>
    </source>
</evidence>
<sequence length="239" mass="26831">MMLLQCIKARTVIPLLRRPQSAGIPGFRSSNLKLRLNTTISCAPKPGVKKARFPERLIIYHAGTGRTVFLGCLKVTTIFICAFFCAVMAPTHFYADESNWAAAGVMVAGLVPVTVIAYISSPFVTYIHLRLPIFARQSHEMLLRYSKTLPKTAELDITTMNFIGKPRVTRVKAGDLYATKERMGFANYCRDTTELNTKRPWWMGKAIRQFGVHNEKSGIMDGQVWENVAKSIAKNQKTN</sequence>
<accession>A0A8H7TDE7</accession>
<keyword evidence="1" id="KW-0812">Transmembrane</keyword>
<dbReference type="OrthoDB" id="2386090at2759"/>
<gene>
    <name evidence="2" type="ORF">IFR04_010051</name>
</gene>
<keyword evidence="1" id="KW-1133">Transmembrane helix</keyword>
<dbReference type="Proteomes" id="UP000664132">
    <property type="component" value="Unassembled WGS sequence"/>
</dbReference>
<proteinExistence type="predicted"/>
<name>A0A8H7TDE7_9HELO</name>
<keyword evidence="1" id="KW-0472">Membrane</keyword>
<organism evidence="2 3">
    <name type="scientific">Cadophora malorum</name>
    <dbReference type="NCBI Taxonomy" id="108018"/>
    <lineage>
        <taxon>Eukaryota</taxon>
        <taxon>Fungi</taxon>
        <taxon>Dikarya</taxon>
        <taxon>Ascomycota</taxon>
        <taxon>Pezizomycotina</taxon>
        <taxon>Leotiomycetes</taxon>
        <taxon>Helotiales</taxon>
        <taxon>Ploettnerulaceae</taxon>
        <taxon>Cadophora</taxon>
    </lineage>
</organism>
<dbReference type="AlphaFoldDB" id="A0A8H7TDE7"/>
<evidence type="ECO:0000256" key="1">
    <source>
        <dbReference type="SAM" id="Phobius"/>
    </source>
</evidence>
<dbReference type="EMBL" id="JAFJYH010000174">
    <property type="protein sequence ID" value="KAG4416796.1"/>
    <property type="molecule type" value="Genomic_DNA"/>
</dbReference>
<feature type="transmembrane region" description="Helical" evidence="1">
    <location>
        <begin position="68"/>
        <end position="89"/>
    </location>
</feature>
<reference evidence="2" key="1">
    <citation type="submission" date="2021-02" db="EMBL/GenBank/DDBJ databases">
        <title>Genome sequence Cadophora malorum strain M34.</title>
        <authorList>
            <person name="Stefanovic E."/>
            <person name="Vu D."/>
            <person name="Scully C."/>
            <person name="Dijksterhuis J."/>
            <person name="Roader J."/>
            <person name="Houbraken J."/>
        </authorList>
    </citation>
    <scope>NUCLEOTIDE SEQUENCE</scope>
    <source>
        <strain evidence="2">M34</strain>
    </source>
</reference>
<evidence type="ECO:0000313" key="3">
    <source>
        <dbReference type="Proteomes" id="UP000664132"/>
    </source>
</evidence>
<keyword evidence="3" id="KW-1185">Reference proteome</keyword>
<protein>
    <submittedName>
        <fullName evidence="2">Uncharacterized protein</fullName>
    </submittedName>
</protein>
<comment type="caution">
    <text evidence="2">The sequence shown here is derived from an EMBL/GenBank/DDBJ whole genome shotgun (WGS) entry which is preliminary data.</text>
</comment>
<feature type="transmembrane region" description="Helical" evidence="1">
    <location>
        <begin position="101"/>
        <end position="129"/>
    </location>
</feature>